<feature type="compositionally biased region" description="Low complexity" evidence="1">
    <location>
        <begin position="679"/>
        <end position="692"/>
    </location>
</feature>
<feature type="region of interest" description="Disordered" evidence="1">
    <location>
        <begin position="671"/>
        <end position="692"/>
    </location>
</feature>
<comment type="caution">
    <text evidence="2">The sequence shown here is derived from an EMBL/GenBank/DDBJ whole genome shotgun (WGS) entry which is preliminary data.</text>
</comment>
<keyword evidence="3" id="KW-1185">Reference proteome</keyword>
<name>A0A1E5R7A0_9ASCO</name>
<dbReference type="AlphaFoldDB" id="A0A1E5R7A0"/>
<dbReference type="InParanoid" id="A0A1E5R7A0"/>
<evidence type="ECO:0000313" key="2">
    <source>
        <dbReference type="EMBL" id="OEJ82789.1"/>
    </source>
</evidence>
<dbReference type="Proteomes" id="UP000095728">
    <property type="component" value="Unassembled WGS sequence"/>
</dbReference>
<proteinExistence type="predicted"/>
<accession>A0A1E5R7A0</accession>
<evidence type="ECO:0000313" key="3">
    <source>
        <dbReference type="Proteomes" id="UP000095728"/>
    </source>
</evidence>
<evidence type="ECO:0000256" key="1">
    <source>
        <dbReference type="SAM" id="MobiDB-lite"/>
    </source>
</evidence>
<sequence>MQLVKKYELKEILRVVLGKKISHAKSVKYDFKRKQQFLQNRIGALEELHEYNEFTRGTPVYVAQELHKMLPMIRKWIRYDAHLGVEQTTGSTLQSSQSKQNKIPQLYTLTKSNQEFVRLNRADYTIPAVFRALFAQGYLMKDMKFNFHRQYTKEELIVESAASMKDELLVDYPRLYEGLVELQLEDPADKIVINWPFINDAMFQIKAIGVYNRPDLVAKYKSVSLLRKTIPLVNIKNKKLLVSRPETQNTFVEGVALLPNRIKEHLDEYLESFQPNDTIDLAEYKPNNLFSDKLEEASNVVIIHKPIKLCKTPPLNVYNRKTSFLNYKASKSNQAIFSKVTEGSEEQFFRMLEDYGTDEFRTVMLDIKRFDTDKFYQELDKEYWNINSLFKIYKTMEKQWFPLQLKNPLDMGILKDMTLCKWDHDILKSLHVLNSLNFLKDDRLNIRTEMHAFIKQLSNYYMISLAEIKSRNLDKKGYFYSRYRQIIFQNVLKFCFFENKWMANMYPNFTFSLNRSLKQEHDSVYHYIKNEIMSTKRKLSKPCSIENNESNLYKSVVENCVNMEYKFFTTHSGQESVDHGDQAIEQHQQFETRALHLKDLKTRYKIVLDFRKKRIVGEELKNSTLIKKFLDDEYFLTVLKNLTFLDVEVLGVGDYPSAEEPGPLLKDMRFSKHKKQPKKSNPSNPSHPSHPSLLEAWDDKITDAYKLYLCRVG</sequence>
<reference evidence="3" key="1">
    <citation type="journal article" date="2016" name="Genome Announc.">
        <title>Genome sequences of three species of Hanseniaspora isolated from spontaneous wine fermentations.</title>
        <authorList>
            <person name="Sternes P.R."/>
            <person name="Lee D."/>
            <person name="Kutyna D.R."/>
            <person name="Borneman A.R."/>
        </authorList>
    </citation>
    <scope>NUCLEOTIDE SEQUENCE [LARGE SCALE GENOMIC DNA]</scope>
    <source>
        <strain evidence="3">AWRI3579</strain>
    </source>
</reference>
<gene>
    <name evidence="2" type="ORF">AWRI3579_g3489</name>
</gene>
<dbReference type="EMBL" id="LPNM01000009">
    <property type="protein sequence ID" value="OEJ82789.1"/>
    <property type="molecule type" value="Genomic_DNA"/>
</dbReference>
<organism evidence="2 3">
    <name type="scientific">Hanseniaspora osmophila</name>
    <dbReference type="NCBI Taxonomy" id="56408"/>
    <lineage>
        <taxon>Eukaryota</taxon>
        <taxon>Fungi</taxon>
        <taxon>Dikarya</taxon>
        <taxon>Ascomycota</taxon>
        <taxon>Saccharomycotina</taxon>
        <taxon>Saccharomycetes</taxon>
        <taxon>Saccharomycodales</taxon>
        <taxon>Saccharomycodaceae</taxon>
        <taxon>Hanseniaspora</taxon>
    </lineage>
</organism>
<protein>
    <submittedName>
        <fullName evidence="2">Uncharacterized protein</fullName>
    </submittedName>
</protein>